<proteinExistence type="inferred from homology"/>
<evidence type="ECO:0000259" key="8">
    <source>
        <dbReference type="Pfam" id="PF02687"/>
    </source>
</evidence>
<dbReference type="GO" id="GO:0022857">
    <property type="term" value="F:transmembrane transporter activity"/>
    <property type="evidence" value="ECO:0007669"/>
    <property type="project" value="TreeGrafter"/>
</dbReference>
<dbReference type="PANTHER" id="PTHR30572:SF4">
    <property type="entry name" value="ABC TRANSPORTER PERMEASE YTRF"/>
    <property type="match status" value="1"/>
</dbReference>
<feature type="transmembrane region" description="Helical" evidence="7">
    <location>
        <begin position="937"/>
        <end position="960"/>
    </location>
</feature>
<feature type="transmembrane region" description="Helical" evidence="7">
    <location>
        <begin position="31"/>
        <end position="54"/>
    </location>
</feature>
<keyword evidence="5 7" id="KW-0472">Membrane</keyword>
<gene>
    <name evidence="9" type="ORF">ATK74_0049</name>
</gene>
<keyword evidence="10" id="KW-1185">Reference proteome</keyword>
<sequence length="1075" mass="109972">MPEPAPTGAAAGPGRLRLRRRGLRRAGAQRGLIAALLVVFTVCSAASGACLLLLTAGDHRALSAAVSQADGTEAQAGPDLASMAVLADSLSDTKPDAKTLLPLVRTSLNTVAAPYPAKISLWTTSASFFLDGPKVRRGYLVEADTIAANATLTSGSWPTPAGPGAPIPAAVPQTAAEELGLKPGSTIRLLSDRSGKQASVYDLVVSGTFTSAETPVWTRDELDGRGYDPSHFRLPTFGPFIVAPGTMESRATPVEQLNAVLDPTFGGDEAGIPAYLQRLNAAPDLLKDQAGPAVAQVVVRSDLGAEFERWRSTLRVTDALVVTVFVLVLALGAATTALISRVLAGRRAVENTLLRDRGASSRQLVRSAAIEAVLVAVVAAVLAAPLALLGYWLSAPGSGSWWPWVGLSPDLAILAAALLAGALLPAAVVVLSALPPRSRRSRTSGAGVFVRSGADLMLAGLAVVAYLQLRSHAPTPGLIDPFLAVAPAACALAVAALIARLLPLLARAAEALARRGRGLVLPLAGWHLSRGGGTQGVFLLVLATAVGTLGPTFLATWAVSQDEQASVLVGTDLVVERPGRPDTGGSVATFTGSPASPIADGPIVLGSRPDGVQLLAVDAAAAGRLLVSRPPADASWAQVMAGLTPKAPANSLAVGSGPSGLTVTGTPRPGPSDAGLKPPAIAVRPTLVLSDGVGSTITQVGSEVTLDGRPHTVALPLRGQPPLPPGNWQLVAIELLLLDHSGGQLEWSNETAEVDLTITVAGASGAGGPWSAPPPDAQASVTAEQVQAAGDTIRASFRYAVLNLAWQEAHLTLLSFPASTDVPVAIEEKLAAELGLHVGDRIALAWQATALEAVVVRTVPYVPSHPRQAALLTDLTSLQHALLSTGRTTSLTTAWWVAAPRPGAAQAIRQAGQGPVLDRVETAAELRDGSLRLPVQYAWLLAIVVSVGLAIGGATALAAAQAQQRWITIARVRAIGASRREALASHFAQHAVVTVLAVGLGVVGGGLLSWALVPLLVVSTSGEPAVPPAIVNWAFGPSAAVIGVILVGGLLAGVPSALAMVRRSTVTALRMGEAR</sequence>
<dbReference type="PANTHER" id="PTHR30572">
    <property type="entry name" value="MEMBRANE COMPONENT OF TRANSPORTER-RELATED"/>
    <property type="match status" value="1"/>
</dbReference>
<evidence type="ECO:0000256" key="6">
    <source>
        <dbReference type="ARBA" id="ARBA00038076"/>
    </source>
</evidence>
<feature type="transmembrane region" description="Helical" evidence="7">
    <location>
        <begin position="987"/>
        <end position="1013"/>
    </location>
</feature>
<feature type="transmembrane region" description="Helical" evidence="7">
    <location>
        <begin position="481"/>
        <end position="505"/>
    </location>
</feature>
<keyword evidence="3 7" id="KW-0812">Transmembrane</keyword>
<dbReference type="Proteomes" id="UP000226079">
    <property type="component" value="Unassembled WGS sequence"/>
</dbReference>
<evidence type="ECO:0000313" key="10">
    <source>
        <dbReference type="Proteomes" id="UP000226079"/>
    </source>
</evidence>
<dbReference type="InterPro" id="IPR003838">
    <property type="entry name" value="ABC3_permease_C"/>
</dbReference>
<feature type="transmembrane region" description="Helical" evidence="7">
    <location>
        <begin position="1033"/>
        <end position="1061"/>
    </location>
</feature>
<feature type="transmembrane region" description="Helical" evidence="7">
    <location>
        <begin position="412"/>
        <end position="434"/>
    </location>
</feature>
<evidence type="ECO:0000256" key="3">
    <source>
        <dbReference type="ARBA" id="ARBA00022692"/>
    </source>
</evidence>
<keyword evidence="4 7" id="KW-1133">Transmembrane helix</keyword>
<dbReference type="InterPro" id="IPR050250">
    <property type="entry name" value="Macrolide_Exporter_MacB"/>
</dbReference>
<dbReference type="GO" id="GO:0005886">
    <property type="term" value="C:plasma membrane"/>
    <property type="evidence" value="ECO:0007669"/>
    <property type="project" value="UniProtKB-SubCell"/>
</dbReference>
<comment type="caution">
    <text evidence="9">The sequence shown here is derived from an EMBL/GenBank/DDBJ whole genome shotgun (WGS) entry which is preliminary data.</text>
</comment>
<dbReference type="Pfam" id="PF02687">
    <property type="entry name" value="FtsX"/>
    <property type="match status" value="1"/>
</dbReference>
<evidence type="ECO:0000313" key="9">
    <source>
        <dbReference type="EMBL" id="PFG15529.1"/>
    </source>
</evidence>
<accession>A0A2A9CPR3</accession>
<dbReference type="RefSeq" id="WP_098459155.1">
    <property type="nucleotide sequence ID" value="NZ_PDJC01000001.1"/>
</dbReference>
<keyword evidence="2" id="KW-1003">Cell membrane</keyword>
<dbReference type="EMBL" id="PDJC01000001">
    <property type="protein sequence ID" value="PFG15529.1"/>
    <property type="molecule type" value="Genomic_DNA"/>
</dbReference>
<feature type="transmembrane region" description="Helical" evidence="7">
    <location>
        <begin position="319"/>
        <end position="343"/>
    </location>
</feature>
<name>A0A2A9CPR3_9ACTN</name>
<feature type="domain" description="ABC3 transporter permease C-terminal" evidence="8">
    <location>
        <begin position="323"/>
        <end position="443"/>
    </location>
</feature>
<evidence type="ECO:0000256" key="7">
    <source>
        <dbReference type="SAM" id="Phobius"/>
    </source>
</evidence>
<comment type="subcellular location">
    <subcellularLocation>
        <location evidence="1">Cell membrane</location>
        <topology evidence="1">Multi-pass membrane protein</topology>
    </subcellularLocation>
</comment>
<evidence type="ECO:0000256" key="5">
    <source>
        <dbReference type="ARBA" id="ARBA00023136"/>
    </source>
</evidence>
<feature type="transmembrane region" description="Helical" evidence="7">
    <location>
        <begin position="364"/>
        <end position="392"/>
    </location>
</feature>
<comment type="similarity">
    <text evidence="6">Belongs to the ABC-4 integral membrane protein family.</text>
</comment>
<dbReference type="AlphaFoldDB" id="A0A2A9CPR3"/>
<evidence type="ECO:0000256" key="2">
    <source>
        <dbReference type="ARBA" id="ARBA00022475"/>
    </source>
</evidence>
<feature type="transmembrane region" description="Helical" evidence="7">
    <location>
        <begin position="537"/>
        <end position="559"/>
    </location>
</feature>
<dbReference type="OrthoDB" id="5176391at2"/>
<evidence type="ECO:0000256" key="1">
    <source>
        <dbReference type="ARBA" id="ARBA00004651"/>
    </source>
</evidence>
<evidence type="ECO:0000256" key="4">
    <source>
        <dbReference type="ARBA" id="ARBA00022989"/>
    </source>
</evidence>
<organism evidence="9 10">
    <name type="scientific">Propionicimonas paludicola</name>
    <dbReference type="NCBI Taxonomy" id="185243"/>
    <lineage>
        <taxon>Bacteria</taxon>
        <taxon>Bacillati</taxon>
        <taxon>Actinomycetota</taxon>
        <taxon>Actinomycetes</taxon>
        <taxon>Propionibacteriales</taxon>
        <taxon>Nocardioidaceae</taxon>
        <taxon>Propionicimonas</taxon>
    </lineage>
</organism>
<protein>
    <submittedName>
        <fullName evidence="9">FtsX-like permease family protein</fullName>
    </submittedName>
</protein>
<feature type="transmembrane region" description="Helical" evidence="7">
    <location>
        <begin position="446"/>
        <end position="469"/>
    </location>
</feature>
<reference evidence="9 10" key="1">
    <citation type="submission" date="2017-10" db="EMBL/GenBank/DDBJ databases">
        <title>Sequencing the genomes of 1000 actinobacteria strains.</title>
        <authorList>
            <person name="Klenk H.-P."/>
        </authorList>
    </citation>
    <scope>NUCLEOTIDE SEQUENCE [LARGE SCALE GENOMIC DNA]</scope>
    <source>
        <strain evidence="9 10">DSM 15597</strain>
    </source>
</reference>